<proteinExistence type="predicted"/>
<keyword evidence="1" id="KW-0378">Hydrolase</keyword>
<dbReference type="SUPFAM" id="SSF51338">
    <property type="entry name" value="Composite domain of metallo-dependent hydrolases"/>
    <property type="match status" value="1"/>
</dbReference>
<dbReference type="InterPro" id="IPR050287">
    <property type="entry name" value="MTA/SAH_deaminase"/>
</dbReference>
<dbReference type="SUPFAM" id="SSF51556">
    <property type="entry name" value="Metallo-dependent hydrolases"/>
    <property type="match status" value="1"/>
</dbReference>
<evidence type="ECO:0000259" key="2">
    <source>
        <dbReference type="Pfam" id="PF01979"/>
    </source>
</evidence>
<dbReference type="EMBL" id="DRPZ01000139">
    <property type="protein sequence ID" value="HGY09410.1"/>
    <property type="molecule type" value="Genomic_DNA"/>
</dbReference>
<comment type="caution">
    <text evidence="3">The sequence shown here is derived from an EMBL/GenBank/DDBJ whole genome shotgun (WGS) entry which is preliminary data.</text>
</comment>
<name>A0A7C4VGB4_9DEIN</name>
<dbReference type="GO" id="GO:0016810">
    <property type="term" value="F:hydrolase activity, acting on carbon-nitrogen (but not peptide) bonds"/>
    <property type="evidence" value="ECO:0007669"/>
    <property type="project" value="InterPro"/>
</dbReference>
<evidence type="ECO:0000256" key="1">
    <source>
        <dbReference type="ARBA" id="ARBA00022801"/>
    </source>
</evidence>
<dbReference type="InterPro" id="IPR032466">
    <property type="entry name" value="Metal_Hydrolase"/>
</dbReference>
<dbReference type="PANTHER" id="PTHR43794:SF11">
    <property type="entry name" value="AMIDOHYDROLASE-RELATED DOMAIN-CONTAINING PROTEIN"/>
    <property type="match status" value="1"/>
</dbReference>
<dbReference type="Pfam" id="PF01979">
    <property type="entry name" value="Amidohydro_1"/>
    <property type="match status" value="1"/>
</dbReference>
<feature type="domain" description="Amidohydrolase-related" evidence="2">
    <location>
        <begin position="156"/>
        <end position="362"/>
    </location>
</feature>
<organism evidence="3">
    <name type="scientific">Oceanithermus profundus</name>
    <dbReference type="NCBI Taxonomy" id="187137"/>
    <lineage>
        <taxon>Bacteria</taxon>
        <taxon>Thermotogati</taxon>
        <taxon>Deinococcota</taxon>
        <taxon>Deinococci</taxon>
        <taxon>Thermales</taxon>
        <taxon>Thermaceae</taxon>
        <taxon>Oceanithermus</taxon>
    </lineage>
</organism>
<dbReference type="Gene3D" id="2.30.40.10">
    <property type="entry name" value="Urease, subunit C, domain 1"/>
    <property type="match status" value="1"/>
</dbReference>
<reference evidence="3" key="1">
    <citation type="journal article" date="2020" name="mSystems">
        <title>Genome- and Community-Level Interaction Insights into Carbon Utilization and Element Cycling Functions of Hydrothermarchaeota in Hydrothermal Sediment.</title>
        <authorList>
            <person name="Zhou Z."/>
            <person name="Liu Y."/>
            <person name="Xu W."/>
            <person name="Pan J."/>
            <person name="Luo Z.H."/>
            <person name="Li M."/>
        </authorList>
    </citation>
    <scope>NUCLEOTIDE SEQUENCE [LARGE SCALE GENOMIC DNA]</scope>
    <source>
        <strain evidence="3">HyVt-570</strain>
    </source>
</reference>
<dbReference type="Gene3D" id="3.20.20.140">
    <property type="entry name" value="Metal-dependent hydrolases"/>
    <property type="match status" value="1"/>
</dbReference>
<sequence>MPPLEIWTAELVHPGDRARPDYGLLTDGRSVLGWGPLEDLRRDHPSARLRRLGAYLGVPAVNAHVHLDLGTGPVFRGPFMDFVFEAVFPLSEARGLDLARKAGRAAAQPALGDIVAKDPRTLEWWLGEAPFAGVAYWEVLGIGDRAFEDRILAETRALVRRYRRYERPGGPRLGLSPHAPYSLTPRLMREVVALAREEGLPLQIHAAESPDEAAYFRDRSGAIAAFHRQKGVPDDLHPVGLSPIEYLAELGVLEARPVLVHGVQVDEADVRILAEHGVRVVSCPRSNVNLEAGLPPYALYRKHGVALALGTDSALSGGSLDVRDEVRFLLERGEPAALVFDAAVRHGRAVLGLRLEPIEAGAPLQQVEFW</sequence>
<protein>
    <submittedName>
        <fullName evidence="3">Amidohydrolase</fullName>
    </submittedName>
</protein>
<dbReference type="PANTHER" id="PTHR43794">
    <property type="entry name" value="AMINOHYDROLASE SSNA-RELATED"/>
    <property type="match status" value="1"/>
</dbReference>
<dbReference type="Proteomes" id="UP000885759">
    <property type="component" value="Unassembled WGS sequence"/>
</dbReference>
<gene>
    <name evidence="3" type="ORF">ENK37_05065</name>
</gene>
<dbReference type="AlphaFoldDB" id="A0A7C4VGB4"/>
<evidence type="ECO:0000313" key="3">
    <source>
        <dbReference type="EMBL" id="HGY09410.1"/>
    </source>
</evidence>
<dbReference type="InterPro" id="IPR006680">
    <property type="entry name" value="Amidohydro-rel"/>
</dbReference>
<dbReference type="InterPro" id="IPR011059">
    <property type="entry name" value="Metal-dep_hydrolase_composite"/>
</dbReference>
<accession>A0A7C4VGB4</accession>